<dbReference type="EMBL" id="CM008053">
    <property type="protein sequence ID" value="PVH34296.1"/>
    <property type="molecule type" value="Genomic_DNA"/>
</dbReference>
<name>A0A2T8I9C9_9POAL</name>
<sequence>MFWDRCAMSGNLFSRRALCPAITRPVPSPLGSGTGQLHGRGPWPWLDASRCGAEASRSKGMEARGGRIAVPLRRAARGMRQCGVSCQNRHWPPLQAPNTVDPRDMGRIRDGKEEDEVPKGRPASGGPPASCCGGLDSDPGFVLKNTPAYFQITP</sequence>
<evidence type="ECO:0000256" key="1">
    <source>
        <dbReference type="SAM" id="MobiDB-lite"/>
    </source>
</evidence>
<evidence type="ECO:0000313" key="2">
    <source>
        <dbReference type="EMBL" id="PVH34296.1"/>
    </source>
</evidence>
<dbReference type="Proteomes" id="UP000243499">
    <property type="component" value="Chromosome 8"/>
</dbReference>
<dbReference type="Gramene" id="PVH34296">
    <property type="protein sequence ID" value="PVH34296"/>
    <property type="gene ID" value="PAHAL_8G189000"/>
</dbReference>
<dbReference type="AlphaFoldDB" id="A0A2T8I9C9"/>
<gene>
    <name evidence="2" type="ORF">PAHAL_8G189000</name>
</gene>
<feature type="compositionally biased region" description="Basic and acidic residues" evidence="1">
    <location>
        <begin position="101"/>
        <end position="112"/>
    </location>
</feature>
<organism evidence="2">
    <name type="scientific">Panicum hallii</name>
    <dbReference type="NCBI Taxonomy" id="206008"/>
    <lineage>
        <taxon>Eukaryota</taxon>
        <taxon>Viridiplantae</taxon>
        <taxon>Streptophyta</taxon>
        <taxon>Embryophyta</taxon>
        <taxon>Tracheophyta</taxon>
        <taxon>Spermatophyta</taxon>
        <taxon>Magnoliopsida</taxon>
        <taxon>Liliopsida</taxon>
        <taxon>Poales</taxon>
        <taxon>Poaceae</taxon>
        <taxon>PACMAD clade</taxon>
        <taxon>Panicoideae</taxon>
        <taxon>Panicodae</taxon>
        <taxon>Paniceae</taxon>
        <taxon>Panicinae</taxon>
        <taxon>Panicum</taxon>
        <taxon>Panicum sect. Panicum</taxon>
    </lineage>
</organism>
<proteinExistence type="predicted"/>
<feature type="region of interest" description="Disordered" evidence="1">
    <location>
        <begin position="88"/>
        <end position="138"/>
    </location>
</feature>
<protein>
    <submittedName>
        <fullName evidence="2">Uncharacterized protein</fullName>
    </submittedName>
</protein>
<accession>A0A2T8I9C9</accession>
<reference evidence="2" key="1">
    <citation type="submission" date="2018-04" db="EMBL/GenBank/DDBJ databases">
        <title>WGS assembly of Panicum hallii.</title>
        <authorList>
            <person name="Lovell J."/>
            <person name="Jenkins J."/>
            <person name="Lowry D."/>
            <person name="Mamidi S."/>
            <person name="Sreedasyam A."/>
            <person name="Weng X."/>
            <person name="Barry K."/>
            <person name="Bonette J."/>
            <person name="Campitelli B."/>
            <person name="Daum C."/>
            <person name="Gordon S."/>
            <person name="Gould B."/>
            <person name="Lipzen A."/>
            <person name="Macqueen A."/>
            <person name="Palacio-Mejia J."/>
            <person name="Plott C."/>
            <person name="Shakirov E."/>
            <person name="Shu S."/>
            <person name="Yoshinaga Y."/>
            <person name="Zane M."/>
            <person name="Rokhsar D."/>
            <person name="Grimwood J."/>
            <person name="Schmutz J."/>
            <person name="Juenger T."/>
        </authorList>
    </citation>
    <scope>NUCLEOTIDE SEQUENCE [LARGE SCALE GENOMIC DNA]</scope>
    <source>
        <strain evidence="2">FIL2</strain>
    </source>
</reference>